<protein>
    <recommendedName>
        <fullName evidence="2">Fibronectin type-III domain-containing protein</fullName>
    </recommendedName>
</protein>
<dbReference type="InterPro" id="IPR003961">
    <property type="entry name" value="FN3_dom"/>
</dbReference>
<accession>A0A0C2BIV3</accession>
<dbReference type="OrthoDB" id="2570713at2759"/>
<evidence type="ECO:0000259" key="2">
    <source>
        <dbReference type="PROSITE" id="PS50853"/>
    </source>
</evidence>
<dbReference type="CDD" id="cd00063">
    <property type="entry name" value="FN3"/>
    <property type="match status" value="1"/>
</dbReference>
<evidence type="ECO:0000313" key="3">
    <source>
        <dbReference type="EMBL" id="KIH43718.1"/>
    </source>
</evidence>
<dbReference type="Proteomes" id="UP000054047">
    <property type="component" value="Unassembled WGS sequence"/>
</dbReference>
<dbReference type="AlphaFoldDB" id="A0A0C2BIV3"/>
<dbReference type="InterPro" id="IPR036116">
    <property type="entry name" value="FN3_sf"/>
</dbReference>
<dbReference type="SUPFAM" id="SSF49265">
    <property type="entry name" value="Fibronectin type III"/>
    <property type="match status" value="1"/>
</dbReference>
<dbReference type="EMBL" id="KN783416">
    <property type="protein sequence ID" value="KIH43718.1"/>
    <property type="molecule type" value="Genomic_DNA"/>
</dbReference>
<sequence>MDDFLAPWVIISDSVDDEAAVVKHLEPLGFYQFRVTARNGFGLGAPSLISRIIQANGRGNTVLEIAYRSIFTISGVPGAPKLPMDALRAEWRFNTVALPQKTSAHQLEGISEESEEDVSRVEPCNAQQLLSEDPTKRFQ</sequence>
<dbReference type="PROSITE" id="PS50853">
    <property type="entry name" value="FN3"/>
    <property type="match status" value="1"/>
</dbReference>
<evidence type="ECO:0000256" key="1">
    <source>
        <dbReference type="SAM" id="MobiDB-lite"/>
    </source>
</evidence>
<proteinExistence type="predicted"/>
<gene>
    <name evidence="3" type="ORF">ANCDUO_26270</name>
</gene>
<organism evidence="3 4">
    <name type="scientific">Ancylostoma duodenale</name>
    <dbReference type="NCBI Taxonomy" id="51022"/>
    <lineage>
        <taxon>Eukaryota</taxon>
        <taxon>Metazoa</taxon>
        <taxon>Ecdysozoa</taxon>
        <taxon>Nematoda</taxon>
        <taxon>Chromadorea</taxon>
        <taxon>Rhabditida</taxon>
        <taxon>Rhabditina</taxon>
        <taxon>Rhabditomorpha</taxon>
        <taxon>Strongyloidea</taxon>
        <taxon>Ancylostomatidae</taxon>
        <taxon>Ancylostomatinae</taxon>
        <taxon>Ancylostoma</taxon>
    </lineage>
</organism>
<feature type="domain" description="Fibronectin type-III" evidence="2">
    <location>
        <begin position="1"/>
        <end position="58"/>
    </location>
</feature>
<dbReference type="InterPro" id="IPR013783">
    <property type="entry name" value="Ig-like_fold"/>
</dbReference>
<reference evidence="3 4" key="1">
    <citation type="submission" date="2013-12" db="EMBL/GenBank/DDBJ databases">
        <title>Draft genome of the parsitic nematode Ancylostoma duodenale.</title>
        <authorList>
            <person name="Mitreva M."/>
        </authorList>
    </citation>
    <scope>NUCLEOTIDE SEQUENCE [LARGE SCALE GENOMIC DNA]</scope>
    <source>
        <strain evidence="3 4">Zhejiang</strain>
    </source>
</reference>
<keyword evidence="4" id="KW-1185">Reference proteome</keyword>
<evidence type="ECO:0000313" key="4">
    <source>
        <dbReference type="Proteomes" id="UP000054047"/>
    </source>
</evidence>
<feature type="non-terminal residue" evidence="3">
    <location>
        <position position="139"/>
    </location>
</feature>
<name>A0A0C2BIV3_9BILA</name>
<dbReference type="Gene3D" id="2.60.40.10">
    <property type="entry name" value="Immunoglobulins"/>
    <property type="match status" value="1"/>
</dbReference>
<feature type="region of interest" description="Disordered" evidence="1">
    <location>
        <begin position="104"/>
        <end position="139"/>
    </location>
</feature>